<organism evidence="3 4">
    <name type="scientific">Kocuria turfanensis</name>
    <dbReference type="NCBI Taxonomy" id="388357"/>
    <lineage>
        <taxon>Bacteria</taxon>
        <taxon>Bacillati</taxon>
        <taxon>Actinomycetota</taxon>
        <taxon>Actinomycetes</taxon>
        <taxon>Micrococcales</taxon>
        <taxon>Micrococcaceae</taxon>
        <taxon>Kocuria</taxon>
    </lineage>
</organism>
<keyword evidence="4" id="KW-1185">Reference proteome</keyword>
<sequence>MVSAAFATVNSMKTLTRSALSLAFAGALSLVGATAATAAPGAHPNQDRITQSSCEADGSTYSFSKGIRSCETTTTETVIDVPRRAAVTPLEGLTYHHGTYHQETTTTTTSTSAQRGKQTPTVTATDPVIEQEWVLDACLRIDNYGTPQSTRYLVDGSECEQRPMYWGDGSGYVRP</sequence>
<protein>
    <submittedName>
        <fullName evidence="3">Uncharacterized protein</fullName>
    </submittedName>
</protein>
<comment type="caution">
    <text evidence="3">The sequence shown here is derived from an EMBL/GenBank/DDBJ whole genome shotgun (WGS) entry which is preliminary data.</text>
</comment>
<keyword evidence="2" id="KW-0732">Signal</keyword>
<dbReference type="AlphaFoldDB" id="A0A512IIR8"/>
<feature type="compositionally biased region" description="Polar residues" evidence="1">
    <location>
        <begin position="113"/>
        <end position="123"/>
    </location>
</feature>
<evidence type="ECO:0000256" key="2">
    <source>
        <dbReference type="SAM" id="SignalP"/>
    </source>
</evidence>
<evidence type="ECO:0000313" key="3">
    <source>
        <dbReference type="EMBL" id="GEO97604.1"/>
    </source>
</evidence>
<proteinExistence type="predicted"/>
<dbReference type="Proteomes" id="UP000321103">
    <property type="component" value="Unassembled WGS sequence"/>
</dbReference>
<reference evidence="3 4" key="1">
    <citation type="submission" date="2019-07" db="EMBL/GenBank/DDBJ databases">
        <title>Whole genome shotgun sequence of Kocuria turfanensis NBRC 107627.</title>
        <authorList>
            <person name="Hosoyama A."/>
            <person name="Uohara A."/>
            <person name="Ohji S."/>
            <person name="Ichikawa N."/>
        </authorList>
    </citation>
    <scope>NUCLEOTIDE SEQUENCE [LARGE SCALE GENOMIC DNA]</scope>
    <source>
        <strain evidence="3 4">NBRC 107627</strain>
    </source>
</reference>
<feature type="chain" id="PRO_5039364880" evidence="2">
    <location>
        <begin position="39"/>
        <end position="175"/>
    </location>
</feature>
<evidence type="ECO:0000313" key="4">
    <source>
        <dbReference type="Proteomes" id="UP000321103"/>
    </source>
</evidence>
<evidence type="ECO:0000256" key="1">
    <source>
        <dbReference type="SAM" id="MobiDB-lite"/>
    </source>
</evidence>
<feature type="signal peptide" evidence="2">
    <location>
        <begin position="1"/>
        <end position="38"/>
    </location>
</feature>
<dbReference type="EMBL" id="BJZS01000177">
    <property type="protein sequence ID" value="GEO97604.1"/>
    <property type="molecule type" value="Genomic_DNA"/>
</dbReference>
<accession>A0A512IIR8</accession>
<feature type="region of interest" description="Disordered" evidence="1">
    <location>
        <begin position="102"/>
        <end position="123"/>
    </location>
</feature>
<name>A0A512IIR8_9MICC</name>
<gene>
    <name evidence="3" type="ORF">KTU01_37270</name>
</gene>